<keyword evidence="2" id="KW-1185">Reference proteome</keyword>
<protein>
    <submittedName>
        <fullName evidence="1">Uncharacterized protein</fullName>
    </submittedName>
</protein>
<dbReference type="Proteomes" id="UP000790709">
    <property type="component" value="Unassembled WGS sequence"/>
</dbReference>
<dbReference type="EMBL" id="MU266748">
    <property type="protein sequence ID" value="KAH7918688.1"/>
    <property type="molecule type" value="Genomic_DNA"/>
</dbReference>
<proteinExistence type="predicted"/>
<accession>A0ACB8B1G6</accession>
<gene>
    <name evidence="1" type="ORF">BV22DRAFT_1051573</name>
</gene>
<comment type="caution">
    <text evidence="1">The sequence shown here is derived from an EMBL/GenBank/DDBJ whole genome shotgun (WGS) entry which is preliminary data.</text>
</comment>
<sequence length="316" mass="34558">MPGENHRVNPYAHQAGRFVTLCAQFMQAMSEADASTTDHSDRPAQTAQGTEDEANDLNGQVTSSPKERGSMEGALQFVEHHQCQITTTRQSGYTQPSSSPGPKGHGSSEKRNDASRVAIEESVPKTRDTRQITVRALLDCQGVAASKGHTIKSGQQRLFTAQVVEDDGGQENQLNTDLEAHEVLKLPQSLTGEELQDEASVEEPLEGPQYETDEQLTVEATINLMINGEASGSLLASSPPDSLPELEDTEGSPMGGPSNASSNRWFYHQTTGVTDTSCCSPYTAHRHHIVDLPIASHKFLKHDRWFLDMQGFQWLC</sequence>
<reference evidence="1" key="1">
    <citation type="journal article" date="2021" name="New Phytol.">
        <title>Evolutionary innovations through gain and loss of genes in the ectomycorrhizal Boletales.</title>
        <authorList>
            <person name="Wu G."/>
            <person name="Miyauchi S."/>
            <person name="Morin E."/>
            <person name="Kuo A."/>
            <person name="Drula E."/>
            <person name="Varga T."/>
            <person name="Kohler A."/>
            <person name="Feng B."/>
            <person name="Cao Y."/>
            <person name="Lipzen A."/>
            <person name="Daum C."/>
            <person name="Hundley H."/>
            <person name="Pangilinan J."/>
            <person name="Johnson J."/>
            <person name="Barry K."/>
            <person name="LaButti K."/>
            <person name="Ng V."/>
            <person name="Ahrendt S."/>
            <person name="Min B."/>
            <person name="Choi I.G."/>
            <person name="Park H."/>
            <person name="Plett J.M."/>
            <person name="Magnuson J."/>
            <person name="Spatafora J.W."/>
            <person name="Nagy L.G."/>
            <person name="Henrissat B."/>
            <person name="Grigoriev I.V."/>
            <person name="Yang Z.L."/>
            <person name="Xu J."/>
            <person name="Martin F.M."/>
        </authorList>
    </citation>
    <scope>NUCLEOTIDE SEQUENCE</scope>
    <source>
        <strain evidence="1">KUC20120723A-06</strain>
    </source>
</reference>
<organism evidence="1 2">
    <name type="scientific">Leucogyrophana mollusca</name>
    <dbReference type="NCBI Taxonomy" id="85980"/>
    <lineage>
        <taxon>Eukaryota</taxon>
        <taxon>Fungi</taxon>
        <taxon>Dikarya</taxon>
        <taxon>Basidiomycota</taxon>
        <taxon>Agaricomycotina</taxon>
        <taxon>Agaricomycetes</taxon>
        <taxon>Agaricomycetidae</taxon>
        <taxon>Boletales</taxon>
        <taxon>Boletales incertae sedis</taxon>
        <taxon>Leucogyrophana</taxon>
    </lineage>
</organism>
<name>A0ACB8B1G6_9AGAM</name>
<evidence type="ECO:0000313" key="2">
    <source>
        <dbReference type="Proteomes" id="UP000790709"/>
    </source>
</evidence>
<evidence type="ECO:0000313" key="1">
    <source>
        <dbReference type="EMBL" id="KAH7918688.1"/>
    </source>
</evidence>